<keyword evidence="3" id="KW-1185">Reference proteome</keyword>
<name>A0A3B6PDX3_WHEAT</name>
<feature type="signal peptide" evidence="1">
    <location>
        <begin position="1"/>
        <end position="22"/>
    </location>
</feature>
<reference evidence="2" key="2">
    <citation type="submission" date="2018-10" db="UniProtKB">
        <authorList>
            <consortium name="EnsemblPlants"/>
        </authorList>
    </citation>
    <scope>IDENTIFICATION</scope>
</reference>
<reference evidence="2" key="1">
    <citation type="submission" date="2018-08" db="EMBL/GenBank/DDBJ databases">
        <authorList>
            <person name="Rossello M."/>
        </authorList>
    </citation>
    <scope>NUCLEOTIDE SEQUENCE [LARGE SCALE GENOMIC DNA]</scope>
    <source>
        <strain evidence="2">cv. Chinese Spring</strain>
    </source>
</reference>
<organism evidence="2">
    <name type="scientific">Triticum aestivum</name>
    <name type="common">Wheat</name>
    <dbReference type="NCBI Taxonomy" id="4565"/>
    <lineage>
        <taxon>Eukaryota</taxon>
        <taxon>Viridiplantae</taxon>
        <taxon>Streptophyta</taxon>
        <taxon>Embryophyta</taxon>
        <taxon>Tracheophyta</taxon>
        <taxon>Spermatophyta</taxon>
        <taxon>Magnoliopsida</taxon>
        <taxon>Liliopsida</taxon>
        <taxon>Poales</taxon>
        <taxon>Poaceae</taxon>
        <taxon>BOP clade</taxon>
        <taxon>Pooideae</taxon>
        <taxon>Triticodae</taxon>
        <taxon>Triticeae</taxon>
        <taxon>Triticinae</taxon>
        <taxon>Triticum</taxon>
    </lineage>
</organism>
<dbReference type="EnsemblPlants" id="TraesCS6B02G000400.1">
    <property type="protein sequence ID" value="TraesCS6B02G000400.1"/>
    <property type="gene ID" value="TraesCS6B02G000400"/>
</dbReference>
<evidence type="ECO:0008006" key="4">
    <source>
        <dbReference type="Google" id="ProtNLM"/>
    </source>
</evidence>
<dbReference type="OrthoDB" id="10600364at2759"/>
<dbReference type="Proteomes" id="UP000019116">
    <property type="component" value="Chromosome 6B"/>
</dbReference>
<protein>
    <recommendedName>
        <fullName evidence="4">Embryo surrounding factor 1 brassicaceae domain-containing protein</fullName>
    </recommendedName>
</protein>
<accession>A0A3B6PDX3</accession>
<dbReference type="AlphaFoldDB" id="A0A3B6PDX3"/>
<dbReference type="Gramene" id="TraesCS6B03G0019800.1">
    <property type="protein sequence ID" value="TraesCS6B03G0019800.1.CDS"/>
    <property type="gene ID" value="TraesCS6B03G0019800"/>
</dbReference>
<keyword evidence="1" id="KW-0732">Signal</keyword>
<feature type="chain" id="PRO_5043178864" description="Embryo surrounding factor 1 brassicaceae domain-containing protein" evidence="1">
    <location>
        <begin position="23"/>
        <end position="103"/>
    </location>
</feature>
<evidence type="ECO:0000256" key="1">
    <source>
        <dbReference type="SAM" id="SignalP"/>
    </source>
</evidence>
<sequence>MDKYTIRILALGALVCLHLVCSATVAQCRIMADTDSKKIVIPHGLCVDVGPNDCGDGGCFHCLVNSVFYRSMDECKRKCNTSSSWQGMLVAMTTSSPPPLPAP</sequence>
<proteinExistence type="predicted"/>
<dbReference type="Gramene" id="TraesNOR6B03G03453370.1">
    <property type="protein sequence ID" value="TraesNOR6B03G03453370.1"/>
    <property type="gene ID" value="TraesNOR6B03G03453370"/>
</dbReference>
<dbReference type="Gramene" id="TraesCS6B02G000400.1">
    <property type="protein sequence ID" value="TraesCS6B02G000400.1"/>
    <property type="gene ID" value="TraesCS6B02G000400"/>
</dbReference>
<evidence type="ECO:0000313" key="3">
    <source>
        <dbReference type="Proteomes" id="UP000019116"/>
    </source>
</evidence>
<evidence type="ECO:0000313" key="2">
    <source>
        <dbReference type="EnsemblPlants" id="TraesCS6B02G000400.1"/>
    </source>
</evidence>